<name>A0A382J2E6_9ZZZZ</name>
<feature type="compositionally biased region" description="Basic and acidic residues" evidence="1">
    <location>
        <begin position="8"/>
        <end position="20"/>
    </location>
</feature>
<dbReference type="AlphaFoldDB" id="A0A382J2E6"/>
<accession>A0A382J2E6</accession>
<reference evidence="2" key="1">
    <citation type="submission" date="2018-05" db="EMBL/GenBank/DDBJ databases">
        <authorList>
            <person name="Lanie J.A."/>
            <person name="Ng W.-L."/>
            <person name="Kazmierczak K.M."/>
            <person name="Andrzejewski T.M."/>
            <person name="Davidsen T.M."/>
            <person name="Wayne K.J."/>
            <person name="Tettelin H."/>
            <person name="Glass J.I."/>
            <person name="Rusch D."/>
            <person name="Podicherti R."/>
            <person name="Tsui H.-C.T."/>
            <person name="Winkler M.E."/>
        </authorList>
    </citation>
    <scope>NUCLEOTIDE SEQUENCE</scope>
</reference>
<proteinExistence type="predicted"/>
<sequence length="88" mass="9577">MSENFPRLSEENLPGHRESHGLAAAIEEHFSQLLFECLDLQADGGLGEVEFVRRAGETASPGDLEESSELMSSIFSLGALLPAWRVCS</sequence>
<feature type="region of interest" description="Disordered" evidence="1">
    <location>
        <begin position="1"/>
        <end position="20"/>
    </location>
</feature>
<organism evidence="2">
    <name type="scientific">marine metagenome</name>
    <dbReference type="NCBI Taxonomy" id="408172"/>
    <lineage>
        <taxon>unclassified sequences</taxon>
        <taxon>metagenomes</taxon>
        <taxon>ecological metagenomes</taxon>
    </lineage>
</organism>
<evidence type="ECO:0000256" key="1">
    <source>
        <dbReference type="SAM" id="MobiDB-lite"/>
    </source>
</evidence>
<gene>
    <name evidence="2" type="ORF">METZ01_LOCUS258107</name>
</gene>
<protein>
    <submittedName>
        <fullName evidence="2">Uncharacterized protein</fullName>
    </submittedName>
</protein>
<evidence type="ECO:0000313" key="2">
    <source>
        <dbReference type="EMBL" id="SVC05253.1"/>
    </source>
</evidence>
<dbReference type="EMBL" id="UINC01070816">
    <property type="protein sequence ID" value="SVC05253.1"/>
    <property type="molecule type" value="Genomic_DNA"/>
</dbReference>